<dbReference type="InParanoid" id="A0A2N3N6H5"/>
<reference evidence="3 4" key="1">
    <citation type="journal article" date="2017" name="G3 (Bethesda)">
        <title>First Draft Genome Sequence of the Pathogenic Fungus Lomentospora prolificans (Formerly Scedosporium prolificans).</title>
        <authorList>
            <person name="Luo R."/>
            <person name="Zimin A."/>
            <person name="Workman R."/>
            <person name="Fan Y."/>
            <person name="Pertea G."/>
            <person name="Grossman N."/>
            <person name="Wear M.P."/>
            <person name="Jia B."/>
            <person name="Miller H."/>
            <person name="Casadevall A."/>
            <person name="Timp W."/>
            <person name="Zhang S.X."/>
            <person name="Salzberg S.L."/>
        </authorList>
    </citation>
    <scope>NUCLEOTIDE SEQUENCE [LARGE SCALE GENOMIC DNA]</scope>
    <source>
        <strain evidence="3 4">JHH-5317</strain>
    </source>
</reference>
<gene>
    <name evidence="3" type="ORF">jhhlp_006584</name>
</gene>
<protein>
    <submittedName>
        <fullName evidence="3">Uncharacterized protein</fullName>
    </submittedName>
</protein>
<feature type="region of interest" description="Disordered" evidence="1">
    <location>
        <begin position="111"/>
        <end position="156"/>
    </location>
</feature>
<feature type="transmembrane region" description="Helical" evidence="2">
    <location>
        <begin position="12"/>
        <end position="29"/>
    </location>
</feature>
<comment type="caution">
    <text evidence="3">The sequence shown here is derived from an EMBL/GenBank/DDBJ whole genome shotgun (WGS) entry which is preliminary data.</text>
</comment>
<dbReference type="OrthoDB" id="5427070at2759"/>
<dbReference type="AlphaFoldDB" id="A0A2N3N6H5"/>
<accession>A0A2N3N6H5</accession>
<name>A0A2N3N6H5_9PEZI</name>
<sequence>MGSTIEAIKTLVIPAVISLIIFVTGRYVIMPLWRTYRQRYSQYLPLDSISNHTLSLRQRLQSAYSGMLAPTWRRRFRSRVVVGDNDVVSDDEYTSEEGEELADVDVESWSSAARGGSRTDIPSTERRLSRDLEEGFISDSDDDDDNDDDRRQSTRR</sequence>
<keyword evidence="4" id="KW-1185">Reference proteome</keyword>
<organism evidence="3 4">
    <name type="scientific">Lomentospora prolificans</name>
    <dbReference type="NCBI Taxonomy" id="41688"/>
    <lineage>
        <taxon>Eukaryota</taxon>
        <taxon>Fungi</taxon>
        <taxon>Dikarya</taxon>
        <taxon>Ascomycota</taxon>
        <taxon>Pezizomycotina</taxon>
        <taxon>Sordariomycetes</taxon>
        <taxon>Hypocreomycetidae</taxon>
        <taxon>Microascales</taxon>
        <taxon>Microascaceae</taxon>
        <taxon>Lomentospora</taxon>
    </lineage>
</organism>
<dbReference type="STRING" id="41688.A0A2N3N6H5"/>
<keyword evidence="2" id="KW-0472">Membrane</keyword>
<evidence type="ECO:0000256" key="2">
    <source>
        <dbReference type="SAM" id="Phobius"/>
    </source>
</evidence>
<evidence type="ECO:0000313" key="4">
    <source>
        <dbReference type="Proteomes" id="UP000233524"/>
    </source>
</evidence>
<dbReference type="Proteomes" id="UP000233524">
    <property type="component" value="Unassembled WGS sequence"/>
</dbReference>
<keyword evidence="2" id="KW-0812">Transmembrane</keyword>
<feature type="compositionally biased region" description="Acidic residues" evidence="1">
    <location>
        <begin position="134"/>
        <end position="147"/>
    </location>
</feature>
<dbReference type="VEuPathDB" id="FungiDB:jhhlp_006584"/>
<evidence type="ECO:0000256" key="1">
    <source>
        <dbReference type="SAM" id="MobiDB-lite"/>
    </source>
</evidence>
<dbReference type="EMBL" id="NLAX01000701">
    <property type="protein sequence ID" value="PKS07972.1"/>
    <property type="molecule type" value="Genomic_DNA"/>
</dbReference>
<keyword evidence="2" id="KW-1133">Transmembrane helix</keyword>
<evidence type="ECO:0000313" key="3">
    <source>
        <dbReference type="EMBL" id="PKS07972.1"/>
    </source>
</evidence>
<feature type="compositionally biased region" description="Basic and acidic residues" evidence="1">
    <location>
        <begin position="123"/>
        <end position="133"/>
    </location>
</feature>
<proteinExistence type="predicted"/>